<dbReference type="SUPFAM" id="SSF56672">
    <property type="entry name" value="DNA/RNA polymerases"/>
    <property type="match status" value="1"/>
</dbReference>
<gene>
    <name evidence="9" type="ORF">PoB_002724800</name>
</gene>
<evidence type="ECO:0000313" key="9">
    <source>
        <dbReference type="EMBL" id="GFO00743.1"/>
    </source>
</evidence>
<dbReference type="FunFam" id="3.10.20.370:FF:000001">
    <property type="entry name" value="Retrovirus-related Pol polyprotein from transposon 17.6-like protein"/>
    <property type="match status" value="1"/>
</dbReference>
<accession>A0AAV4A0S1</accession>
<dbReference type="FunFam" id="1.10.340.70:FF:000003">
    <property type="entry name" value="Protein CBG25708"/>
    <property type="match status" value="1"/>
</dbReference>
<sequence length="336" mass="39612">MISTSPTLRHFDPFKEVTVTADASQYGLGAALLQEGRPVCYSSRSLNKAERNYAQIEKETLAVVFTCEKYHQYIYGRKTEVESDHKPLEYIFKKPLEKCPPRIQRLVLRLQKYDIHISYKPGKDLVLADTLSRDPKRQTDSDDDHVEVEQQVHFLCSNLSVSKQKQEEIRMETQNDNQLQILINTMREGWPGNRQEVLTEVREFWDVREDLTTMNGMIFKGEQILCPSAMRSDMLRRIHEGHLRIEKCKRRARDVMYWPRMSAEISDLISRCSICLNHRNTGKRRNHSRAMTYHQFYGRKWHPTSSQSMEKTIFWSLTNTPALWNWHYSTIQEAPL</sequence>
<name>A0AAV4A0S1_9GAST</name>
<keyword evidence="4" id="KW-0255">Endonuclease</keyword>
<evidence type="ECO:0000259" key="8">
    <source>
        <dbReference type="Pfam" id="PF17921"/>
    </source>
</evidence>
<proteinExistence type="predicted"/>
<evidence type="ECO:0000256" key="5">
    <source>
        <dbReference type="ARBA" id="ARBA00022801"/>
    </source>
</evidence>
<evidence type="ECO:0000313" key="10">
    <source>
        <dbReference type="Proteomes" id="UP000735302"/>
    </source>
</evidence>
<dbReference type="Proteomes" id="UP000735302">
    <property type="component" value="Unassembled WGS sequence"/>
</dbReference>
<keyword evidence="6" id="KW-0695">RNA-directed DNA polymerase</keyword>
<evidence type="ECO:0000256" key="4">
    <source>
        <dbReference type="ARBA" id="ARBA00022759"/>
    </source>
</evidence>
<keyword evidence="3" id="KW-0540">Nuclease</keyword>
<dbReference type="CDD" id="cd09274">
    <property type="entry name" value="RNase_HI_RT_Ty3"/>
    <property type="match status" value="1"/>
</dbReference>
<dbReference type="InterPro" id="IPR043502">
    <property type="entry name" value="DNA/RNA_pol_sf"/>
</dbReference>
<comment type="caution">
    <text evidence="9">The sequence shown here is derived from an EMBL/GenBank/DDBJ whole genome shotgun (WGS) entry which is preliminary data.</text>
</comment>
<dbReference type="EMBL" id="BLXT01003145">
    <property type="protein sequence ID" value="GFO00743.1"/>
    <property type="molecule type" value="Genomic_DNA"/>
</dbReference>
<evidence type="ECO:0000256" key="6">
    <source>
        <dbReference type="ARBA" id="ARBA00022918"/>
    </source>
</evidence>
<evidence type="ECO:0000259" key="7">
    <source>
        <dbReference type="Pfam" id="PF17917"/>
    </source>
</evidence>
<dbReference type="InterPro" id="IPR050951">
    <property type="entry name" value="Retrovirus_Pol_polyprotein"/>
</dbReference>
<dbReference type="PANTHER" id="PTHR37984:SF5">
    <property type="entry name" value="PROTEIN NYNRIN-LIKE"/>
    <property type="match status" value="1"/>
</dbReference>
<feature type="domain" description="Reverse transcriptase RNase H-like" evidence="7">
    <location>
        <begin position="12"/>
        <end position="113"/>
    </location>
</feature>
<dbReference type="GO" id="GO:0004519">
    <property type="term" value="F:endonuclease activity"/>
    <property type="evidence" value="ECO:0007669"/>
    <property type="project" value="UniProtKB-KW"/>
</dbReference>
<protein>
    <submittedName>
        <fullName evidence="9">Transposon ty3-i Gag-Pol polyprotein</fullName>
    </submittedName>
</protein>
<keyword evidence="1" id="KW-0808">Transferase</keyword>
<organism evidence="9 10">
    <name type="scientific">Plakobranchus ocellatus</name>
    <dbReference type="NCBI Taxonomy" id="259542"/>
    <lineage>
        <taxon>Eukaryota</taxon>
        <taxon>Metazoa</taxon>
        <taxon>Spiralia</taxon>
        <taxon>Lophotrochozoa</taxon>
        <taxon>Mollusca</taxon>
        <taxon>Gastropoda</taxon>
        <taxon>Heterobranchia</taxon>
        <taxon>Euthyneura</taxon>
        <taxon>Panpulmonata</taxon>
        <taxon>Sacoglossa</taxon>
        <taxon>Placobranchoidea</taxon>
        <taxon>Plakobranchidae</taxon>
        <taxon>Plakobranchus</taxon>
    </lineage>
</organism>
<dbReference type="InterPro" id="IPR041373">
    <property type="entry name" value="RT_RNaseH"/>
</dbReference>
<keyword evidence="2" id="KW-0548">Nucleotidyltransferase</keyword>
<evidence type="ECO:0000256" key="3">
    <source>
        <dbReference type="ARBA" id="ARBA00022722"/>
    </source>
</evidence>
<reference evidence="9 10" key="1">
    <citation type="journal article" date="2021" name="Elife">
        <title>Chloroplast acquisition without the gene transfer in kleptoplastic sea slugs, Plakobranchus ocellatus.</title>
        <authorList>
            <person name="Maeda T."/>
            <person name="Takahashi S."/>
            <person name="Yoshida T."/>
            <person name="Shimamura S."/>
            <person name="Takaki Y."/>
            <person name="Nagai Y."/>
            <person name="Toyoda A."/>
            <person name="Suzuki Y."/>
            <person name="Arimoto A."/>
            <person name="Ishii H."/>
            <person name="Satoh N."/>
            <person name="Nishiyama T."/>
            <person name="Hasebe M."/>
            <person name="Maruyama T."/>
            <person name="Minagawa J."/>
            <person name="Obokata J."/>
            <person name="Shigenobu S."/>
        </authorList>
    </citation>
    <scope>NUCLEOTIDE SEQUENCE [LARGE SCALE GENOMIC DNA]</scope>
</reference>
<dbReference type="Pfam" id="PF17917">
    <property type="entry name" value="RT_RNaseH"/>
    <property type="match status" value="1"/>
</dbReference>
<evidence type="ECO:0000256" key="2">
    <source>
        <dbReference type="ARBA" id="ARBA00022695"/>
    </source>
</evidence>
<dbReference type="InterPro" id="IPR041588">
    <property type="entry name" value="Integrase_H2C2"/>
</dbReference>
<dbReference type="AlphaFoldDB" id="A0AAV4A0S1"/>
<dbReference type="GO" id="GO:0003964">
    <property type="term" value="F:RNA-directed DNA polymerase activity"/>
    <property type="evidence" value="ECO:0007669"/>
    <property type="project" value="UniProtKB-KW"/>
</dbReference>
<dbReference type="PANTHER" id="PTHR37984">
    <property type="entry name" value="PROTEIN CBG26694"/>
    <property type="match status" value="1"/>
</dbReference>
<dbReference type="Gene3D" id="1.10.340.70">
    <property type="match status" value="1"/>
</dbReference>
<feature type="domain" description="Integrase zinc-binding" evidence="8">
    <location>
        <begin position="227"/>
        <end position="279"/>
    </location>
</feature>
<evidence type="ECO:0000256" key="1">
    <source>
        <dbReference type="ARBA" id="ARBA00022679"/>
    </source>
</evidence>
<keyword evidence="10" id="KW-1185">Reference proteome</keyword>
<dbReference type="GO" id="GO:0016787">
    <property type="term" value="F:hydrolase activity"/>
    <property type="evidence" value="ECO:0007669"/>
    <property type="project" value="UniProtKB-KW"/>
</dbReference>
<dbReference type="Pfam" id="PF17921">
    <property type="entry name" value="Integrase_H2C2"/>
    <property type="match status" value="1"/>
</dbReference>
<keyword evidence="5" id="KW-0378">Hydrolase</keyword>